<dbReference type="PROSITE" id="PS50294">
    <property type="entry name" value="WD_REPEATS_REGION"/>
    <property type="match status" value="1"/>
</dbReference>
<proteinExistence type="inferred from homology"/>
<sequence length="498" mass="54747">MTSSISSNPFSVLSEPDRTANKLPPATPVYILRGHGSPIHALHFYSVNSRLISGDEEGWVVVWSMSTKRAVVSWKAHESAILGVEGVVFCSNQDTEKKGTDSERWVFTHGRDHKLRVWRLNLADEDGLNKELPVDESKSAQSQNQPWMLHSLSVNALNFCAFALCRIFSDKKVTSDAQPEDSQQSSSTRDTQLPEGESSKPPHVFFLAVPNAFNSGGIDIFHLPSEKRVSTIFPDPSVNTGMVMALELFRAPQGNLCLVSGYEDGRVMVHRERSPGAVEKVSFDQPQSWSWERIYTSHPHSQPVLSIALSPLEKQKDRFFLSSSADAILAKHPIPITVAPSMPSISSKTDTPLKLLNTKHAGQQSLQIRNDGKLSATAGWDGRIRVYSCKNMRELAVLKWHKKGCYAVAFADIGDSNENDANNNAAMESNAAVNTDNTNAAPGSTGDTNTKPESMALNLAHPLGSLAAIKERRSKQAQFTHWLAAGSKDGKISLWDIY</sequence>
<evidence type="ECO:0000256" key="3">
    <source>
        <dbReference type="ARBA" id="ARBA00037338"/>
    </source>
</evidence>
<keyword evidence="10" id="KW-1185">Reference proteome</keyword>
<reference evidence="9 10" key="1">
    <citation type="submission" date="2015-08" db="EMBL/GenBank/DDBJ databases">
        <title>Emmonsia species relationships and genome sequence.</title>
        <authorList>
            <person name="Cuomo C.A."/>
            <person name="Schwartz I.S."/>
            <person name="Kenyon C."/>
            <person name="De Hoog G.S."/>
            <person name="Govender N.P."/>
            <person name="Botha A."/>
            <person name="Moreno L."/>
            <person name="De Vries M."/>
            <person name="Munoz J.F."/>
            <person name="Stielow J.B."/>
        </authorList>
    </citation>
    <scope>NUCLEOTIDE SEQUENCE [LARGE SCALE GENOMIC DNA]</scope>
    <source>
        <strain evidence="9 10">EI222</strain>
    </source>
</reference>
<dbReference type="PANTHER" id="PTHR19854:SF1">
    <property type="entry name" value="GUANINE NUCLEOTIDE-BINDING PROTEIN SUBUNIT BETA-LIKE PROTEIN 1"/>
    <property type="match status" value="1"/>
</dbReference>
<protein>
    <recommendedName>
        <fullName evidence="6">ASTRA-associated protein 1</fullName>
    </recommendedName>
</protein>
<dbReference type="Pfam" id="PF00400">
    <property type="entry name" value="WD40"/>
    <property type="match status" value="2"/>
</dbReference>
<evidence type="ECO:0000256" key="2">
    <source>
        <dbReference type="ARBA" id="ARBA00022737"/>
    </source>
</evidence>
<gene>
    <name evidence="9" type="ORF">ACJ73_04578</name>
</gene>
<evidence type="ECO:0000256" key="7">
    <source>
        <dbReference type="PROSITE-ProRule" id="PRU00221"/>
    </source>
</evidence>
<dbReference type="VEuPathDB" id="FungiDB:ACJ73_04578"/>
<comment type="similarity">
    <text evidence="4">Belongs to the WD repeat ASA1 family.</text>
</comment>
<comment type="subunit">
    <text evidence="5">Component of the ASTRA chromatin remodeling machinery complex.</text>
</comment>
<dbReference type="Gene3D" id="2.130.10.10">
    <property type="entry name" value="YVTN repeat-like/Quinoprotein amine dehydrogenase"/>
    <property type="match status" value="3"/>
</dbReference>
<comment type="function">
    <text evidence="3">Component of the ASTRA complex involved in chromatin remodeling.</text>
</comment>
<dbReference type="InterPro" id="IPR019775">
    <property type="entry name" value="WD40_repeat_CS"/>
</dbReference>
<dbReference type="SMART" id="SM00320">
    <property type="entry name" value="WD40"/>
    <property type="match status" value="6"/>
</dbReference>
<keyword evidence="1 7" id="KW-0853">WD repeat</keyword>
<evidence type="ECO:0000313" key="9">
    <source>
        <dbReference type="EMBL" id="OJD24062.1"/>
    </source>
</evidence>
<comment type="caution">
    <text evidence="9">The sequence shown here is derived from an EMBL/GenBank/DDBJ whole genome shotgun (WGS) entry which is preliminary data.</text>
</comment>
<dbReference type="InterPro" id="IPR015943">
    <property type="entry name" value="WD40/YVTN_repeat-like_dom_sf"/>
</dbReference>
<dbReference type="SUPFAM" id="SSF50978">
    <property type="entry name" value="WD40 repeat-like"/>
    <property type="match status" value="1"/>
</dbReference>
<evidence type="ECO:0000256" key="5">
    <source>
        <dbReference type="ARBA" id="ARBA00038749"/>
    </source>
</evidence>
<dbReference type="AlphaFoldDB" id="A0A1J9Q5R4"/>
<feature type="compositionally biased region" description="Low complexity" evidence="8">
    <location>
        <begin position="432"/>
        <end position="441"/>
    </location>
</feature>
<dbReference type="OrthoDB" id="7668193at2759"/>
<name>A0A1J9Q5R4_9EURO</name>
<organism evidence="9 10">
    <name type="scientific">Blastomyces percursus</name>
    <dbReference type="NCBI Taxonomy" id="1658174"/>
    <lineage>
        <taxon>Eukaryota</taxon>
        <taxon>Fungi</taxon>
        <taxon>Dikarya</taxon>
        <taxon>Ascomycota</taxon>
        <taxon>Pezizomycotina</taxon>
        <taxon>Eurotiomycetes</taxon>
        <taxon>Eurotiomycetidae</taxon>
        <taxon>Onygenales</taxon>
        <taxon>Ajellomycetaceae</taxon>
        <taxon>Blastomyces</taxon>
    </lineage>
</organism>
<feature type="repeat" description="WD" evidence="7">
    <location>
        <begin position="32"/>
        <end position="73"/>
    </location>
</feature>
<evidence type="ECO:0000313" key="10">
    <source>
        <dbReference type="Proteomes" id="UP000242791"/>
    </source>
</evidence>
<dbReference type="STRING" id="1658174.A0A1J9Q5R4"/>
<dbReference type="InterPro" id="IPR036322">
    <property type="entry name" value="WD40_repeat_dom_sf"/>
</dbReference>
<dbReference type="EMBL" id="LGTZ01000643">
    <property type="protein sequence ID" value="OJD24062.1"/>
    <property type="molecule type" value="Genomic_DNA"/>
</dbReference>
<feature type="region of interest" description="Disordered" evidence="8">
    <location>
        <begin position="432"/>
        <end position="453"/>
    </location>
</feature>
<dbReference type="PROSITE" id="PS50082">
    <property type="entry name" value="WD_REPEATS_2"/>
    <property type="match status" value="2"/>
</dbReference>
<evidence type="ECO:0000256" key="4">
    <source>
        <dbReference type="ARBA" id="ARBA00037931"/>
    </source>
</evidence>
<dbReference type="PROSITE" id="PS00678">
    <property type="entry name" value="WD_REPEATS_1"/>
    <property type="match status" value="1"/>
</dbReference>
<dbReference type="Proteomes" id="UP000242791">
    <property type="component" value="Unassembled WGS sequence"/>
</dbReference>
<dbReference type="InterPro" id="IPR001680">
    <property type="entry name" value="WD40_rpt"/>
</dbReference>
<evidence type="ECO:0000256" key="1">
    <source>
        <dbReference type="ARBA" id="ARBA00022574"/>
    </source>
</evidence>
<accession>A0A1J9Q5R4</accession>
<evidence type="ECO:0000256" key="8">
    <source>
        <dbReference type="SAM" id="MobiDB-lite"/>
    </source>
</evidence>
<keyword evidence="2" id="KW-0677">Repeat</keyword>
<feature type="region of interest" description="Disordered" evidence="8">
    <location>
        <begin position="175"/>
        <end position="200"/>
    </location>
</feature>
<feature type="repeat" description="WD" evidence="7">
    <location>
        <begin position="483"/>
        <end position="498"/>
    </location>
</feature>
<evidence type="ECO:0000256" key="6">
    <source>
        <dbReference type="ARBA" id="ARBA00040563"/>
    </source>
</evidence>
<dbReference type="PANTHER" id="PTHR19854">
    <property type="entry name" value="TRANSDUCIN BETA-LIKE 3"/>
    <property type="match status" value="1"/>
</dbReference>